<proteinExistence type="predicted"/>
<evidence type="ECO:0000313" key="3">
    <source>
        <dbReference type="Proteomes" id="UP000193986"/>
    </source>
</evidence>
<evidence type="ECO:0000256" key="1">
    <source>
        <dbReference type="SAM" id="MobiDB-lite"/>
    </source>
</evidence>
<dbReference type="Proteomes" id="UP000193986">
    <property type="component" value="Unassembled WGS sequence"/>
</dbReference>
<reference evidence="2 3" key="1">
    <citation type="submission" date="2016-07" db="EMBL/GenBank/DDBJ databases">
        <title>Pervasive Adenine N6-methylation of Active Genes in Fungi.</title>
        <authorList>
            <consortium name="DOE Joint Genome Institute"/>
            <person name="Mondo S.J."/>
            <person name="Dannebaum R.O."/>
            <person name="Kuo R.C."/>
            <person name="Labutti K."/>
            <person name="Haridas S."/>
            <person name="Kuo A."/>
            <person name="Salamov A."/>
            <person name="Ahrendt S.R."/>
            <person name="Lipzen A."/>
            <person name="Sullivan W."/>
            <person name="Andreopoulos W.B."/>
            <person name="Clum A."/>
            <person name="Lindquist E."/>
            <person name="Daum C."/>
            <person name="Ramamoorthy G.K."/>
            <person name="Gryganskyi A."/>
            <person name="Culley D."/>
            <person name="Magnuson J.K."/>
            <person name="James T.Y."/>
            <person name="O'Malley M.A."/>
            <person name="Stajich J.E."/>
            <person name="Spatafora J.W."/>
            <person name="Visel A."/>
            <person name="Grigoriev I.V."/>
        </authorList>
    </citation>
    <scope>NUCLEOTIDE SEQUENCE [LARGE SCALE GENOMIC DNA]</scope>
    <source>
        <strain evidence="2 3">68-887.2</strain>
    </source>
</reference>
<evidence type="ECO:0000313" key="2">
    <source>
        <dbReference type="EMBL" id="ORY25710.1"/>
    </source>
</evidence>
<feature type="compositionally biased region" description="Basic and acidic residues" evidence="1">
    <location>
        <begin position="92"/>
        <end position="117"/>
    </location>
</feature>
<dbReference type="InParanoid" id="A0A1Y2ATU4"/>
<name>A0A1Y2ATU4_9TREE</name>
<feature type="region of interest" description="Disordered" evidence="1">
    <location>
        <begin position="92"/>
        <end position="160"/>
    </location>
</feature>
<comment type="caution">
    <text evidence="2">The sequence shown here is derived from an EMBL/GenBank/DDBJ whole genome shotgun (WGS) entry which is preliminary data.</text>
</comment>
<dbReference type="OrthoDB" id="438179at2759"/>
<dbReference type="AlphaFoldDB" id="A0A1Y2ATU4"/>
<dbReference type="STRING" id="71784.A0A1Y2ATU4"/>
<keyword evidence="3" id="KW-1185">Reference proteome</keyword>
<organism evidence="2 3">
    <name type="scientific">Naematelia encephala</name>
    <dbReference type="NCBI Taxonomy" id="71784"/>
    <lineage>
        <taxon>Eukaryota</taxon>
        <taxon>Fungi</taxon>
        <taxon>Dikarya</taxon>
        <taxon>Basidiomycota</taxon>
        <taxon>Agaricomycotina</taxon>
        <taxon>Tremellomycetes</taxon>
        <taxon>Tremellales</taxon>
        <taxon>Naemateliaceae</taxon>
        <taxon>Naematelia</taxon>
    </lineage>
</organism>
<sequence length="178" mass="20015">EAELGDIQGSEPRLTEIRRVTLQFRDDVRERATGASSANDFLRLCDTFRDEDLVNLGVQLEDGQGVNGGTLYKLVDSAILIRQRDQKAAEAAEKAAKKEANARAEEEKRRAKLEKGRVPPTEMFKPPNVPEGTWSKWDDQGLPTHDGEGKEISKGASKKVAKDWRAQEKLHEEYLRSQ</sequence>
<accession>A0A1Y2ATU4</accession>
<dbReference type="EMBL" id="MCFC01000054">
    <property type="protein sequence ID" value="ORY25710.1"/>
    <property type="molecule type" value="Genomic_DNA"/>
</dbReference>
<gene>
    <name evidence="2" type="ORF">BCR39DRAFT_506941</name>
</gene>
<feature type="non-terminal residue" evidence="2">
    <location>
        <position position="1"/>
    </location>
</feature>
<protein>
    <submittedName>
        <fullName evidence="2">Uncharacterized protein</fullName>
    </submittedName>
</protein>